<dbReference type="GO" id="GO:0015179">
    <property type="term" value="F:L-amino acid transmembrane transporter activity"/>
    <property type="evidence" value="ECO:0007669"/>
    <property type="project" value="TreeGrafter"/>
</dbReference>
<keyword evidence="4 6" id="KW-1133">Transmembrane helix</keyword>
<comment type="subcellular location">
    <subcellularLocation>
        <location evidence="1">Membrane</location>
        <topology evidence="1">Multi-pass membrane protein</topology>
    </subcellularLocation>
</comment>
<feature type="transmembrane region" description="Helical" evidence="6">
    <location>
        <begin position="159"/>
        <end position="181"/>
    </location>
</feature>
<evidence type="ECO:0000256" key="1">
    <source>
        <dbReference type="ARBA" id="ARBA00004141"/>
    </source>
</evidence>
<keyword evidence="3" id="KW-0813">Transport</keyword>
<keyword evidence="3" id="KW-0029">Amino-acid transport</keyword>
<dbReference type="AlphaFoldDB" id="A0A8X8YAR2"/>
<organism evidence="8">
    <name type="scientific">Salvia splendens</name>
    <name type="common">Scarlet sage</name>
    <dbReference type="NCBI Taxonomy" id="180675"/>
    <lineage>
        <taxon>Eukaryota</taxon>
        <taxon>Viridiplantae</taxon>
        <taxon>Streptophyta</taxon>
        <taxon>Embryophyta</taxon>
        <taxon>Tracheophyta</taxon>
        <taxon>Spermatophyta</taxon>
        <taxon>Magnoliopsida</taxon>
        <taxon>eudicotyledons</taxon>
        <taxon>Gunneridae</taxon>
        <taxon>Pentapetalae</taxon>
        <taxon>asterids</taxon>
        <taxon>lamiids</taxon>
        <taxon>Lamiales</taxon>
        <taxon>Lamiaceae</taxon>
        <taxon>Nepetoideae</taxon>
        <taxon>Mentheae</taxon>
        <taxon>Salviinae</taxon>
        <taxon>Salvia</taxon>
        <taxon>Salvia subgen. Calosphace</taxon>
        <taxon>core Calosphace</taxon>
    </lineage>
</organism>
<evidence type="ECO:0000256" key="2">
    <source>
        <dbReference type="ARBA" id="ARBA00022692"/>
    </source>
</evidence>
<dbReference type="InterPro" id="IPR013057">
    <property type="entry name" value="AA_transpt_TM"/>
</dbReference>
<proteinExistence type="predicted"/>
<evidence type="ECO:0000256" key="5">
    <source>
        <dbReference type="ARBA" id="ARBA00023136"/>
    </source>
</evidence>
<comment type="caution">
    <text evidence="8">The sequence shown here is derived from an EMBL/GenBank/DDBJ whole genome shotgun (WGS) entry which is preliminary data.</text>
</comment>
<dbReference type="GO" id="GO:0005774">
    <property type="term" value="C:vacuolar membrane"/>
    <property type="evidence" value="ECO:0007669"/>
    <property type="project" value="TreeGrafter"/>
</dbReference>
<feature type="transmembrane region" description="Helical" evidence="6">
    <location>
        <begin position="47"/>
        <end position="68"/>
    </location>
</feature>
<evidence type="ECO:0000256" key="4">
    <source>
        <dbReference type="ARBA" id="ARBA00022989"/>
    </source>
</evidence>
<keyword evidence="2 6" id="KW-0812">Transmembrane</keyword>
<feature type="domain" description="Amino acid transporter transmembrane" evidence="7">
    <location>
        <begin position="13"/>
        <end position="237"/>
    </location>
</feature>
<dbReference type="Proteomes" id="UP000298416">
    <property type="component" value="Unassembled WGS sequence"/>
</dbReference>
<evidence type="ECO:0000259" key="7">
    <source>
        <dbReference type="Pfam" id="PF01490"/>
    </source>
</evidence>
<keyword evidence="5 6" id="KW-0472">Membrane</keyword>
<dbReference type="PANTHER" id="PTHR22950:SF698">
    <property type="entry name" value="AMINO ACID TRANSPORTER TRANSMEMBRANE DOMAIN-CONTAINING PROTEIN"/>
    <property type="match status" value="1"/>
</dbReference>
<sequence length="241" mass="26626">MESLEYESESQSGASFMTTCFNGLSALTGIGVLSIPCALSQGGWLSFASLIVIAIICFYTALLMKRCMDSSSRIKSYPDIGEHAFGKKWSVLISVFIYLELFLLAVAFLIMEGDSLHKLFPHTNVCVWGKTIEGKPMFIILTALVMLPTTWLRDLSILAYVSAGGILASMIIIAMIVWIGAFENVGFHEKGTLWRYNGTPTAVSLYTFCYCGHAIFPTICNSMRDKTKFPKVLVVCFVMSL</sequence>
<name>A0A8X8YAR2_SALSN</name>
<dbReference type="PANTHER" id="PTHR22950">
    <property type="entry name" value="AMINO ACID TRANSPORTER"/>
    <property type="match status" value="1"/>
</dbReference>
<feature type="transmembrane region" description="Helical" evidence="6">
    <location>
        <begin position="201"/>
        <end position="220"/>
    </location>
</feature>
<dbReference type="EMBL" id="PNBA02000004">
    <property type="protein sequence ID" value="KAG6426271.1"/>
    <property type="molecule type" value="Genomic_DNA"/>
</dbReference>
<reference evidence="8" key="1">
    <citation type="submission" date="2018-01" db="EMBL/GenBank/DDBJ databases">
        <authorList>
            <person name="Mao J.F."/>
        </authorList>
    </citation>
    <scope>NUCLEOTIDE SEQUENCE</scope>
    <source>
        <strain evidence="8">Huo1</strain>
        <tissue evidence="8">Leaf</tissue>
    </source>
</reference>
<evidence type="ECO:0000256" key="6">
    <source>
        <dbReference type="SAM" id="Phobius"/>
    </source>
</evidence>
<dbReference type="Pfam" id="PF01490">
    <property type="entry name" value="Aa_trans"/>
    <property type="match status" value="1"/>
</dbReference>
<feature type="transmembrane region" description="Helical" evidence="6">
    <location>
        <begin position="12"/>
        <end position="35"/>
    </location>
</feature>
<keyword evidence="9" id="KW-1185">Reference proteome</keyword>
<evidence type="ECO:0000256" key="3">
    <source>
        <dbReference type="ARBA" id="ARBA00022970"/>
    </source>
</evidence>
<feature type="transmembrane region" description="Helical" evidence="6">
    <location>
        <begin position="89"/>
        <end position="111"/>
    </location>
</feature>
<accession>A0A8X8YAR2</accession>
<gene>
    <name evidence="8" type="ORF">SASPL_110492</name>
</gene>
<reference evidence="8" key="2">
    <citation type="submission" date="2020-08" db="EMBL/GenBank/DDBJ databases">
        <title>Plant Genome Project.</title>
        <authorList>
            <person name="Zhang R.-G."/>
        </authorList>
    </citation>
    <scope>NUCLEOTIDE SEQUENCE</scope>
    <source>
        <strain evidence="8">Huo1</strain>
        <tissue evidence="8">Leaf</tissue>
    </source>
</reference>
<evidence type="ECO:0000313" key="9">
    <source>
        <dbReference type="Proteomes" id="UP000298416"/>
    </source>
</evidence>
<protein>
    <recommendedName>
        <fullName evidence="7">Amino acid transporter transmembrane domain-containing protein</fullName>
    </recommendedName>
</protein>
<feature type="transmembrane region" description="Helical" evidence="6">
    <location>
        <begin position="136"/>
        <end position="152"/>
    </location>
</feature>
<evidence type="ECO:0000313" key="8">
    <source>
        <dbReference type="EMBL" id="KAG6426271.1"/>
    </source>
</evidence>